<proteinExistence type="predicted"/>
<dbReference type="WBParaSite" id="JU765_v2.g14928.t1">
    <property type="protein sequence ID" value="JU765_v2.g14928.t1"/>
    <property type="gene ID" value="JU765_v2.g14928"/>
</dbReference>
<reference evidence="2" key="1">
    <citation type="submission" date="2022-11" db="UniProtKB">
        <authorList>
            <consortium name="WormBaseParasite"/>
        </authorList>
    </citation>
    <scope>IDENTIFICATION</scope>
</reference>
<dbReference type="Proteomes" id="UP000887576">
    <property type="component" value="Unplaced"/>
</dbReference>
<sequence>MHTIDHPHVPFIHPLYEPLHPGSELSFHGKVHTEDGDQFVVELLSGPHIVLHVNFRIYQNIFVLNAASFGNWGAEIRHDSHLYDGDHFHLHIHVHQSHYDIELNGHRIGHFDHRFPYESVQAVGVRGGIHLKKVEFRGFPFQSGWNHDHSNHDFGHGGYIGYGTDSYAPPQFHSGHQHGRHWH</sequence>
<accession>A0AC34QBZ0</accession>
<evidence type="ECO:0000313" key="2">
    <source>
        <dbReference type="WBParaSite" id="JU765_v2.g14928.t1"/>
    </source>
</evidence>
<evidence type="ECO:0000313" key="1">
    <source>
        <dbReference type="Proteomes" id="UP000887576"/>
    </source>
</evidence>
<protein>
    <submittedName>
        <fullName evidence="2">Galectin</fullName>
    </submittedName>
</protein>
<organism evidence="1 2">
    <name type="scientific">Panagrolaimus sp. JU765</name>
    <dbReference type="NCBI Taxonomy" id="591449"/>
    <lineage>
        <taxon>Eukaryota</taxon>
        <taxon>Metazoa</taxon>
        <taxon>Ecdysozoa</taxon>
        <taxon>Nematoda</taxon>
        <taxon>Chromadorea</taxon>
        <taxon>Rhabditida</taxon>
        <taxon>Tylenchina</taxon>
        <taxon>Panagrolaimomorpha</taxon>
        <taxon>Panagrolaimoidea</taxon>
        <taxon>Panagrolaimidae</taxon>
        <taxon>Panagrolaimus</taxon>
    </lineage>
</organism>
<name>A0AC34QBZ0_9BILA</name>